<dbReference type="Pfam" id="PF19313">
    <property type="entry name" value="DUF5916"/>
    <property type="match status" value="1"/>
</dbReference>
<reference evidence="2" key="1">
    <citation type="submission" date="2018-05" db="EMBL/GenBank/DDBJ databases">
        <authorList>
            <person name="Lanie J.A."/>
            <person name="Ng W.-L."/>
            <person name="Kazmierczak K.M."/>
            <person name="Andrzejewski T.M."/>
            <person name="Davidsen T.M."/>
            <person name="Wayne K.J."/>
            <person name="Tettelin H."/>
            <person name="Glass J.I."/>
            <person name="Rusch D."/>
            <person name="Podicherti R."/>
            <person name="Tsui H.-C.T."/>
            <person name="Winkler M.E."/>
        </authorList>
    </citation>
    <scope>NUCLEOTIDE SEQUENCE</scope>
</reference>
<name>A0A382ZXT1_9ZZZZ</name>
<dbReference type="AlphaFoldDB" id="A0A382ZXT1"/>
<gene>
    <name evidence="2" type="ORF">METZ01_LOCUS452983</name>
</gene>
<sequence>AETAQLKDGWSAEMFLPWSMMSMPDATNYTRTMGIALQRAVAHKNQTWGIPVLPRTTGLFMSRLHKLVFTDVNPKQQITFYPFISTSFDGVKHEATAKAGFDIFWRPTTNFQITSSINPDFGNVESDDIVVNLTSYETFYPEKRPFFLEGQEIFITSTRASTRHGSSHRTPVTLLNTRRIGSPARTPDDEGLVLTRLERNQPSELLGAVKITGQSGALRYGLLSAFENETDFNGVIDEQSINIRQTGRDFSAAR</sequence>
<proteinExistence type="predicted"/>
<dbReference type="EMBL" id="UINC01187415">
    <property type="protein sequence ID" value="SVE00129.1"/>
    <property type="molecule type" value="Genomic_DNA"/>
</dbReference>
<protein>
    <recommendedName>
        <fullName evidence="1">DUF5916 domain-containing protein</fullName>
    </recommendedName>
</protein>
<evidence type="ECO:0000313" key="2">
    <source>
        <dbReference type="EMBL" id="SVE00129.1"/>
    </source>
</evidence>
<organism evidence="2">
    <name type="scientific">marine metagenome</name>
    <dbReference type="NCBI Taxonomy" id="408172"/>
    <lineage>
        <taxon>unclassified sequences</taxon>
        <taxon>metagenomes</taxon>
        <taxon>ecological metagenomes</taxon>
    </lineage>
</organism>
<feature type="domain" description="DUF5916" evidence="1">
    <location>
        <begin position="78"/>
        <end position="233"/>
    </location>
</feature>
<feature type="non-terminal residue" evidence="2">
    <location>
        <position position="254"/>
    </location>
</feature>
<accession>A0A382ZXT1</accession>
<evidence type="ECO:0000259" key="1">
    <source>
        <dbReference type="Pfam" id="PF19313"/>
    </source>
</evidence>
<dbReference type="InterPro" id="IPR045670">
    <property type="entry name" value="DUF5916"/>
</dbReference>
<feature type="non-terminal residue" evidence="2">
    <location>
        <position position="1"/>
    </location>
</feature>